<dbReference type="InterPro" id="IPR016181">
    <property type="entry name" value="Acyl_CoA_acyltransferase"/>
</dbReference>
<dbReference type="PANTHER" id="PTHR42791:SF2">
    <property type="entry name" value="N-ACETYLTRANSFERASE DOMAIN-CONTAINING PROTEIN"/>
    <property type="match status" value="1"/>
</dbReference>
<dbReference type="InterPro" id="IPR052523">
    <property type="entry name" value="Trichothecene_AcTrans"/>
</dbReference>
<gene>
    <name evidence="3" type="ORF">O9K51_03791</name>
</gene>
<proteinExistence type="predicted"/>
<dbReference type="PROSITE" id="PS51186">
    <property type="entry name" value="GNAT"/>
    <property type="match status" value="1"/>
</dbReference>
<dbReference type="EMBL" id="JAQHRD010000003">
    <property type="protein sequence ID" value="KAJ6442616.1"/>
    <property type="molecule type" value="Genomic_DNA"/>
</dbReference>
<comment type="caution">
    <text evidence="3">The sequence shown here is derived from an EMBL/GenBank/DDBJ whole genome shotgun (WGS) entry which is preliminary data.</text>
</comment>
<sequence length="440" mass="49011">MRAYIKRSEAEPDRHQAYIKGRADAEPDRHQAYIKRGEEPDRHQAYIKRSGAEPDRHQAYIKRGEAEPDRHQAYIKRSESEPDRHQAYIKRGDAEPDRHQAYIKRGDAEPDRHQAYIKRGDAEPDRHQAYIKRSEAEPDRHQASRLVSRSARGRHGASAVRPNGSNARGPLETISGRDVETCAARDLGCDGGEGRGAVHRGPGSSCAAYKPSSHRLGKSQITIPPPIMPLQMSQATVDDAPALAAILIADFLDPDPWTRLCYGGIDPEARRAHLAAGLREDLANPEFPLAIQKMQDADTGEIVAFAQLNDANVPPVADRGPVEPIAKPKGYNVPPIRDYYAKMSAAKERAMGDAPYLHLVDMSTKKEYRRRGIGTTLMRWAMDQAARRQLPIYAEASPDGQAFYKHLGWDTVETWSVDMGQYGGKGIYTEEGMTWPPKTG</sequence>
<evidence type="ECO:0000313" key="3">
    <source>
        <dbReference type="EMBL" id="KAJ6442616.1"/>
    </source>
</evidence>
<dbReference type="CDD" id="cd04301">
    <property type="entry name" value="NAT_SF"/>
    <property type="match status" value="1"/>
</dbReference>
<dbReference type="Pfam" id="PF00583">
    <property type="entry name" value="Acetyltransf_1"/>
    <property type="match status" value="1"/>
</dbReference>
<dbReference type="GO" id="GO:0016747">
    <property type="term" value="F:acyltransferase activity, transferring groups other than amino-acyl groups"/>
    <property type="evidence" value="ECO:0007669"/>
    <property type="project" value="InterPro"/>
</dbReference>
<evidence type="ECO:0000256" key="1">
    <source>
        <dbReference type="SAM" id="MobiDB-lite"/>
    </source>
</evidence>
<dbReference type="Proteomes" id="UP001163105">
    <property type="component" value="Unassembled WGS sequence"/>
</dbReference>
<dbReference type="PANTHER" id="PTHR42791">
    <property type="entry name" value="GNAT FAMILY ACETYLTRANSFERASE"/>
    <property type="match status" value="1"/>
</dbReference>
<accession>A0AB34FW87</accession>
<feature type="region of interest" description="Disordered" evidence="1">
    <location>
        <begin position="132"/>
        <end position="172"/>
    </location>
</feature>
<feature type="domain" description="N-acetyltransferase" evidence="2">
    <location>
        <begin position="292"/>
        <end position="434"/>
    </location>
</feature>
<dbReference type="Gene3D" id="3.40.630.30">
    <property type="match status" value="1"/>
</dbReference>
<dbReference type="SUPFAM" id="SSF55729">
    <property type="entry name" value="Acyl-CoA N-acyltransferases (Nat)"/>
    <property type="match status" value="1"/>
</dbReference>
<organism evidence="3 4">
    <name type="scientific">Purpureocillium lavendulum</name>
    <dbReference type="NCBI Taxonomy" id="1247861"/>
    <lineage>
        <taxon>Eukaryota</taxon>
        <taxon>Fungi</taxon>
        <taxon>Dikarya</taxon>
        <taxon>Ascomycota</taxon>
        <taxon>Pezizomycotina</taxon>
        <taxon>Sordariomycetes</taxon>
        <taxon>Hypocreomycetidae</taxon>
        <taxon>Hypocreales</taxon>
        <taxon>Ophiocordycipitaceae</taxon>
        <taxon>Purpureocillium</taxon>
    </lineage>
</organism>
<keyword evidence="4" id="KW-1185">Reference proteome</keyword>
<feature type="compositionally biased region" description="Basic and acidic residues" evidence="1">
    <location>
        <begin position="132"/>
        <end position="142"/>
    </location>
</feature>
<name>A0AB34FW87_9HYPO</name>
<evidence type="ECO:0000259" key="2">
    <source>
        <dbReference type="PROSITE" id="PS51186"/>
    </source>
</evidence>
<dbReference type="InterPro" id="IPR000182">
    <property type="entry name" value="GNAT_dom"/>
</dbReference>
<dbReference type="AlphaFoldDB" id="A0AB34FW87"/>
<protein>
    <submittedName>
        <fullName evidence="3">Sterol 3-beta-glucosyltransferase</fullName>
    </submittedName>
</protein>
<reference evidence="3" key="1">
    <citation type="submission" date="2023-01" db="EMBL/GenBank/DDBJ databases">
        <title>The growth and conidiation of Purpureocillium lavendulum are regulated by nitrogen source and histone H3K14 acetylation.</title>
        <authorList>
            <person name="Tang P."/>
            <person name="Han J."/>
            <person name="Zhang C."/>
            <person name="Tang P."/>
            <person name="Qi F."/>
            <person name="Zhang K."/>
            <person name="Liang L."/>
        </authorList>
    </citation>
    <scope>NUCLEOTIDE SEQUENCE</scope>
    <source>
        <strain evidence="3">YMF1.00683</strain>
    </source>
</reference>
<evidence type="ECO:0000313" key="4">
    <source>
        <dbReference type="Proteomes" id="UP001163105"/>
    </source>
</evidence>